<accession>A0AAV5TLY8</accession>
<organism evidence="2 3">
    <name type="scientific">Pristionchus entomophagus</name>
    <dbReference type="NCBI Taxonomy" id="358040"/>
    <lineage>
        <taxon>Eukaryota</taxon>
        <taxon>Metazoa</taxon>
        <taxon>Ecdysozoa</taxon>
        <taxon>Nematoda</taxon>
        <taxon>Chromadorea</taxon>
        <taxon>Rhabditida</taxon>
        <taxon>Rhabditina</taxon>
        <taxon>Diplogasteromorpha</taxon>
        <taxon>Diplogasteroidea</taxon>
        <taxon>Neodiplogasteridae</taxon>
        <taxon>Pristionchus</taxon>
    </lineage>
</organism>
<evidence type="ECO:0000256" key="1">
    <source>
        <dbReference type="SAM" id="SignalP"/>
    </source>
</evidence>
<reference evidence="2" key="1">
    <citation type="submission" date="2023-10" db="EMBL/GenBank/DDBJ databases">
        <title>Genome assembly of Pristionchus species.</title>
        <authorList>
            <person name="Yoshida K."/>
            <person name="Sommer R.J."/>
        </authorList>
    </citation>
    <scope>NUCLEOTIDE SEQUENCE</scope>
    <source>
        <strain evidence="2">RS0144</strain>
    </source>
</reference>
<evidence type="ECO:0000313" key="3">
    <source>
        <dbReference type="Proteomes" id="UP001432027"/>
    </source>
</evidence>
<name>A0AAV5TLY8_9BILA</name>
<feature type="non-terminal residue" evidence="2">
    <location>
        <position position="1"/>
    </location>
</feature>
<proteinExistence type="predicted"/>
<comment type="caution">
    <text evidence="2">The sequence shown here is derived from an EMBL/GenBank/DDBJ whole genome shotgun (WGS) entry which is preliminary data.</text>
</comment>
<feature type="signal peptide" evidence="1">
    <location>
        <begin position="1"/>
        <end position="19"/>
    </location>
</feature>
<feature type="chain" id="PRO_5043416936" description="SXP/RAL-2 family protein Ani s 5-like cation-binding domain-containing protein" evidence="1">
    <location>
        <begin position="20"/>
        <end position="285"/>
    </location>
</feature>
<sequence>HSIMLSRLMPLLCLFTSLASQSTTESSIDKAVERLLNETNGPPLDGMGSLQVAISNPWVRSEKLEHGFGNASWTSKSVVPRLFADMGRGGFPPIETVMKWSCWNGVEEKTKEEFREIFNENNTIGMVKRMLDEWIFHYNGTEIAEKIQRNRDDFESRMKLFSINFESALSTLSTAVRTFNDVARDDEMTIGQANTVLNSIADVLDKNFVKSLNHLFHGNVMNGKKLQKMIEKAVTTTKRPSRITAPSHWGNNTGNGVWNGNWKRYTVVRRVTRKPDQMDKTDNLL</sequence>
<dbReference type="EMBL" id="BTSX01000004">
    <property type="protein sequence ID" value="GMS95361.1"/>
    <property type="molecule type" value="Genomic_DNA"/>
</dbReference>
<protein>
    <recommendedName>
        <fullName evidence="4">SXP/RAL-2 family protein Ani s 5-like cation-binding domain-containing protein</fullName>
    </recommendedName>
</protein>
<gene>
    <name evidence="2" type="ORF">PENTCL1PPCAC_17536</name>
</gene>
<evidence type="ECO:0000313" key="2">
    <source>
        <dbReference type="EMBL" id="GMS95361.1"/>
    </source>
</evidence>
<evidence type="ECO:0008006" key="4">
    <source>
        <dbReference type="Google" id="ProtNLM"/>
    </source>
</evidence>
<keyword evidence="1" id="KW-0732">Signal</keyword>
<dbReference type="AlphaFoldDB" id="A0AAV5TLY8"/>
<dbReference type="Proteomes" id="UP001432027">
    <property type="component" value="Unassembled WGS sequence"/>
</dbReference>
<keyword evidence="3" id="KW-1185">Reference proteome</keyword>